<gene>
    <name evidence="2" type="ORF">FGL98_17265</name>
</gene>
<feature type="transmembrane region" description="Helical" evidence="1">
    <location>
        <begin position="208"/>
        <end position="229"/>
    </location>
</feature>
<keyword evidence="1" id="KW-0812">Transmembrane</keyword>
<dbReference type="Proteomes" id="UP000320244">
    <property type="component" value="Unassembled WGS sequence"/>
</dbReference>
<evidence type="ECO:0008006" key="4">
    <source>
        <dbReference type="Google" id="ProtNLM"/>
    </source>
</evidence>
<evidence type="ECO:0000256" key="1">
    <source>
        <dbReference type="SAM" id="Phobius"/>
    </source>
</evidence>
<feature type="transmembrane region" description="Helical" evidence="1">
    <location>
        <begin position="174"/>
        <end position="196"/>
    </location>
</feature>
<feature type="transmembrane region" description="Helical" evidence="1">
    <location>
        <begin position="104"/>
        <end position="121"/>
    </location>
</feature>
<keyword evidence="3" id="KW-1185">Reference proteome</keyword>
<feature type="transmembrane region" description="Helical" evidence="1">
    <location>
        <begin position="35"/>
        <end position="58"/>
    </location>
</feature>
<dbReference type="AlphaFoldDB" id="A0A563DW82"/>
<accession>A0A563DW82</accession>
<proteinExistence type="predicted"/>
<reference evidence="2 3" key="1">
    <citation type="submission" date="2019-05" db="EMBL/GenBank/DDBJ databases">
        <authorList>
            <person name="Lee S.D."/>
        </authorList>
    </citation>
    <scope>NUCLEOTIDE SEQUENCE [LARGE SCALE GENOMIC DNA]</scope>
    <source>
        <strain evidence="2 3">C5-26</strain>
    </source>
</reference>
<dbReference type="OrthoDB" id="3685619at2"/>
<keyword evidence="1" id="KW-1133">Transmembrane helix</keyword>
<sequence>MLRTIAFSTTSLLLTWCAARRALAYRQTRRPETGYLAAALLAMGLAIALNIPPLLVWLDQHVWRLANLSILLSHLLTVTTAWAAIEMVSAVAGWSRRSHQTRSVLFLAGGLAMAATFLSAHPSAETPLFFEQYAHDGQLTGYWNLFAATLTTATGYIATVTWRDARAQHGLMRHSLLLIAAGAALECAFMTSRIISIWTTLPPWTDPLALDVLAAGACTLALGALLPGLRAAQQRRHDRGQLLQVWEAATSTYPNVREAPKPRSTYRAVIEIQDALSEARAAGGPETALTNRLQAVPPRPAGQVDALAADILKAAAPPATLRSR</sequence>
<dbReference type="RefSeq" id="WP_146318745.1">
    <property type="nucleotide sequence ID" value="NZ_VCQV01000027.1"/>
</dbReference>
<dbReference type="EMBL" id="VCQV01000027">
    <property type="protein sequence ID" value="TWP34466.1"/>
    <property type="molecule type" value="Genomic_DNA"/>
</dbReference>
<feature type="transmembrane region" description="Helical" evidence="1">
    <location>
        <begin position="70"/>
        <end position="92"/>
    </location>
</feature>
<name>A0A563DW82_9MICO</name>
<evidence type="ECO:0000313" key="3">
    <source>
        <dbReference type="Proteomes" id="UP000320244"/>
    </source>
</evidence>
<evidence type="ECO:0000313" key="2">
    <source>
        <dbReference type="EMBL" id="TWP34466.1"/>
    </source>
</evidence>
<feature type="transmembrane region" description="Helical" evidence="1">
    <location>
        <begin position="141"/>
        <end position="162"/>
    </location>
</feature>
<protein>
    <recommendedName>
        <fullName evidence="4">Integral membrane protein</fullName>
    </recommendedName>
</protein>
<organism evidence="2 3">
    <name type="scientific">Leekyejoonella antrihumi</name>
    <dbReference type="NCBI Taxonomy" id="1660198"/>
    <lineage>
        <taxon>Bacteria</taxon>
        <taxon>Bacillati</taxon>
        <taxon>Actinomycetota</taxon>
        <taxon>Actinomycetes</taxon>
        <taxon>Micrococcales</taxon>
        <taxon>Dermacoccaceae</taxon>
        <taxon>Leekyejoonella</taxon>
    </lineage>
</organism>
<comment type="caution">
    <text evidence="2">The sequence shown here is derived from an EMBL/GenBank/DDBJ whole genome shotgun (WGS) entry which is preliminary data.</text>
</comment>
<keyword evidence="1" id="KW-0472">Membrane</keyword>
<reference evidence="2 3" key="2">
    <citation type="submission" date="2019-08" db="EMBL/GenBank/DDBJ databases">
        <title>Jejuicoccus antrihumi gen. nov., sp. nov., a new member of the family Dermacoccaceae isolated from a cave.</title>
        <authorList>
            <person name="Schumann P."/>
            <person name="Kim I.S."/>
        </authorList>
    </citation>
    <scope>NUCLEOTIDE SEQUENCE [LARGE SCALE GENOMIC DNA]</scope>
    <source>
        <strain evidence="2 3">C5-26</strain>
    </source>
</reference>